<name>A0AAU8GGU6_9CAUD</name>
<protein>
    <submittedName>
        <fullName evidence="1">Uncharacterized protein</fullName>
    </submittedName>
</protein>
<dbReference type="EMBL" id="PP856727">
    <property type="protein sequence ID" value="XCH41196.1"/>
    <property type="molecule type" value="Genomic_DNA"/>
</dbReference>
<organism evidence="1">
    <name type="scientific">Salmonella phage vB_STmST313_KE28</name>
    <dbReference type="NCBI Taxonomy" id="3161179"/>
    <lineage>
        <taxon>Viruses</taxon>
        <taxon>Duplodnaviria</taxon>
        <taxon>Heunggongvirae</taxon>
        <taxon>Uroviricota</taxon>
        <taxon>Caudoviricetes</taxon>
        <taxon>Pantevenvirales</taxon>
        <taxon>Ackermannviridae</taxon>
        <taxon>Cvivirinae</taxon>
        <taxon>Kuttervirus</taxon>
    </lineage>
</organism>
<sequence>MVYKIQSHQSCNQMLQLAFNVFVTPNTCPLSLGPNEAGRRNKTPLNTRARMWLIATM</sequence>
<accession>A0AAU8GGU6</accession>
<gene>
    <name evidence="1" type="ORF">YANPRGVA_CDS0020</name>
</gene>
<proteinExistence type="predicted"/>
<reference evidence="1" key="1">
    <citation type="submission" date="2024-05" db="EMBL/GenBank/DDBJ databases">
        <authorList>
            <person name="Mugo M.M."/>
            <person name="Musyoki A.M."/>
            <person name="Makumi A.M."/>
            <person name="Mutai I."/>
            <person name="Drechsel O."/>
            <person name="Kering K.K."/>
            <person name="Muturi P."/>
            <person name="Mbae C.K."/>
            <person name="Kariuki S.M."/>
        </authorList>
    </citation>
    <scope>NUCLEOTIDE SEQUENCE</scope>
</reference>
<evidence type="ECO:0000313" key="1">
    <source>
        <dbReference type="EMBL" id="XCH41196.1"/>
    </source>
</evidence>